<accession>A0A9X1ZYZ8</accession>
<evidence type="ECO:0000313" key="1">
    <source>
        <dbReference type="EMBL" id="MCL6218996.1"/>
    </source>
</evidence>
<dbReference type="Proteomes" id="UP001139521">
    <property type="component" value="Unassembled WGS sequence"/>
</dbReference>
<dbReference type="RefSeq" id="WP_249601841.1">
    <property type="nucleotide sequence ID" value="NZ_JAKHSK010000015.1"/>
</dbReference>
<name>A0A9X1ZYZ8_9FLAO</name>
<reference evidence="1" key="1">
    <citation type="submission" date="2022-01" db="EMBL/GenBank/DDBJ databases">
        <title>Genome sequencing of Zunongwangia sp. M21534 genome.</title>
        <authorList>
            <person name="Chen Y."/>
            <person name="Dong C."/>
            <person name="Shao Z."/>
        </authorList>
    </citation>
    <scope>NUCLEOTIDE SEQUENCE</scope>
    <source>
        <strain evidence="1">MCCC M21534</strain>
    </source>
</reference>
<keyword evidence="2" id="KW-1185">Reference proteome</keyword>
<dbReference type="AlphaFoldDB" id="A0A9X1ZYZ8"/>
<comment type="caution">
    <text evidence="1">The sequence shown here is derived from an EMBL/GenBank/DDBJ whole genome shotgun (WGS) entry which is preliminary data.</text>
</comment>
<proteinExistence type="predicted"/>
<gene>
    <name evidence="1" type="ORF">L1967_11865</name>
</gene>
<protein>
    <submittedName>
        <fullName evidence="1">Uncharacterized protein</fullName>
    </submittedName>
</protein>
<sequence>MEYISNNTFGTLDSAPNGKIISKVFDFFTSVLHDFGGKENDNENHLTNELCKQLGFKKPPEFPFFFQHQNIEDAKENTSTDFAAFGTYTYAQAYNKEGEECTLVKFEAKRLSSTLPKKREREYVIGEYDKGKLTRNSGGIERFKNLRHGKDVVHAAIIGYVQTDSFEHWEKKINGWIKEEINRPCDTTLIWDGDDYLDPNWNNGKICSYLSKPKRKRIEQLNMHHIWVSLI</sequence>
<dbReference type="EMBL" id="JAKHSK010000015">
    <property type="protein sequence ID" value="MCL6218996.1"/>
    <property type="molecule type" value="Genomic_DNA"/>
</dbReference>
<evidence type="ECO:0000313" key="2">
    <source>
        <dbReference type="Proteomes" id="UP001139521"/>
    </source>
</evidence>
<organism evidence="1 2">
    <name type="scientific">Zunongwangia pacifica</name>
    <dbReference type="NCBI Taxonomy" id="2911062"/>
    <lineage>
        <taxon>Bacteria</taxon>
        <taxon>Pseudomonadati</taxon>
        <taxon>Bacteroidota</taxon>
        <taxon>Flavobacteriia</taxon>
        <taxon>Flavobacteriales</taxon>
        <taxon>Flavobacteriaceae</taxon>
        <taxon>Zunongwangia</taxon>
    </lineage>
</organism>